<evidence type="ECO:0000256" key="1">
    <source>
        <dbReference type="SAM" id="Phobius"/>
    </source>
</evidence>
<keyword evidence="1" id="KW-0812">Transmembrane</keyword>
<keyword evidence="3" id="KW-1185">Reference proteome</keyword>
<protein>
    <submittedName>
        <fullName evidence="2">Uncharacterized protein</fullName>
    </submittedName>
</protein>
<organism evidence="2 3">
    <name type="scientific">Carboxydichorda subterranea</name>
    <dbReference type="NCBI Taxonomy" id="3109565"/>
    <lineage>
        <taxon>Bacteria</taxon>
        <taxon>Bacillati</taxon>
        <taxon>Bacillota</taxon>
        <taxon>Limnochordia</taxon>
        <taxon>Limnochordales</taxon>
        <taxon>Geochordaceae</taxon>
        <taxon>Carboxydichorda</taxon>
    </lineage>
</organism>
<dbReference type="EMBL" id="CP141615">
    <property type="protein sequence ID" value="WRP18373.1"/>
    <property type="molecule type" value="Genomic_DNA"/>
</dbReference>
<reference evidence="2 3" key="1">
    <citation type="journal article" date="2024" name="Front. Microbiol.">
        <title>Novel thermophilic genera Geochorda gen. nov. and Carboxydochorda gen. nov. from the deep terrestrial subsurface reveal the ecophysiological diversity in the class Limnochordia.</title>
        <authorList>
            <person name="Karnachuk O.V."/>
            <person name="Lukina A.P."/>
            <person name="Avakyan M.R."/>
            <person name="Kadnikov V.V."/>
            <person name="Begmatov S."/>
            <person name="Beletsky A.V."/>
            <person name="Vlasova K.G."/>
            <person name="Novikov A.A."/>
            <person name="Shcherbakova V.A."/>
            <person name="Mardanov A.V."/>
            <person name="Ravin N.V."/>
        </authorList>
    </citation>
    <scope>NUCLEOTIDE SEQUENCE [LARGE SCALE GENOMIC DNA]</scope>
    <source>
        <strain evidence="2 3">L945</strain>
    </source>
</reference>
<evidence type="ECO:0000313" key="3">
    <source>
        <dbReference type="Proteomes" id="UP001332192"/>
    </source>
</evidence>
<dbReference type="Proteomes" id="UP001332192">
    <property type="component" value="Chromosome"/>
</dbReference>
<name>A0ABZ1C2J1_9FIRM</name>
<evidence type="ECO:0000313" key="2">
    <source>
        <dbReference type="EMBL" id="WRP18373.1"/>
    </source>
</evidence>
<proteinExistence type="predicted"/>
<feature type="transmembrane region" description="Helical" evidence="1">
    <location>
        <begin position="20"/>
        <end position="38"/>
    </location>
</feature>
<accession>A0ABZ1C2J1</accession>
<keyword evidence="1" id="KW-0472">Membrane</keyword>
<dbReference type="RefSeq" id="WP_324717646.1">
    <property type="nucleotide sequence ID" value="NZ_CP141615.1"/>
</dbReference>
<keyword evidence="1" id="KW-1133">Transmembrane helix</keyword>
<sequence length="312" mass="33304">MEENEHVATPGREQRRRHRAGRLLVAAALLGWMGWAGWGAGARWVAAAWGPVDVARWGQLSEETPGTLWVVRQERLLRAPSAGRVLALVGEGEAVRRGQALLRVIPEGAQGGAATLWAPSAGIVSFVSDGLEAADAFSAPAPPRPPRDDSARPVSLVGGGVVARGQPVVRLVDHAELRGIFWPDRPSRWRPAEGQRVEVWVGAGGTGVPGSVTKAPAAPGGSLELRLERQPVEWLYRRLVPGVRLVTGRYTGVIVPSSALAARSGHTGVWVQTEGGPVFVPVQVVGRLGGRAVVQGVSDRVRVYRWPRWLGS</sequence>
<gene>
    <name evidence="2" type="ORF">U7230_05020</name>
</gene>